<keyword evidence="6 20" id="KW-0812">Transmembrane</keyword>
<evidence type="ECO:0000256" key="8">
    <source>
        <dbReference type="ARBA" id="ARBA00022989"/>
    </source>
</evidence>
<dbReference type="GO" id="GO:0008373">
    <property type="term" value="F:sialyltransferase activity"/>
    <property type="evidence" value="ECO:0007669"/>
    <property type="project" value="InterPro"/>
</dbReference>
<keyword evidence="23" id="KW-1185">Reference proteome</keyword>
<proteinExistence type="inferred from homology"/>
<dbReference type="STRING" id="84645.A0A498NH00"/>
<feature type="domain" description="PLAT" evidence="21">
    <location>
        <begin position="453"/>
        <end position="570"/>
    </location>
</feature>
<dbReference type="PANTHER" id="PTHR45901:SF3">
    <property type="entry name" value="LIPOXYGENASE HOMOLOGY DOMAIN-CONTAINING PROTEIN 1"/>
    <property type="match status" value="1"/>
</dbReference>
<comment type="pathway">
    <text evidence="2">Protein modification; protein glycosylation.</text>
</comment>
<dbReference type="SUPFAM" id="SSF49723">
    <property type="entry name" value="Lipase/lipooxygenase domain (PLAT/LH2 domain)"/>
    <property type="match status" value="16"/>
</dbReference>
<feature type="domain" description="PLAT" evidence="21">
    <location>
        <begin position="572"/>
        <end position="688"/>
    </location>
</feature>
<evidence type="ECO:0000256" key="12">
    <source>
        <dbReference type="ARBA" id="ARBA00023157"/>
    </source>
</evidence>
<feature type="domain" description="PLAT" evidence="21">
    <location>
        <begin position="1362"/>
        <end position="1479"/>
    </location>
</feature>
<dbReference type="Proteomes" id="UP000290572">
    <property type="component" value="Unassembled WGS sequence"/>
</dbReference>
<comment type="caution">
    <text evidence="19">Lacks conserved residue(s) required for the propagation of feature annotation.</text>
</comment>
<evidence type="ECO:0000256" key="17">
    <source>
        <dbReference type="ARBA" id="ARBA00082846"/>
    </source>
</evidence>
<dbReference type="InterPro" id="IPR001024">
    <property type="entry name" value="PLAT/LH2_dom"/>
</dbReference>
<accession>A0A498NH00</accession>
<evidence type="ECO:0000256" key="15">
    <source>
        <dbReference type="ARBA" id="ARBA00056957"/>
    </source>
</evidence>
<evidence type="ECO:0000256" key="4">
    <source>
        <dbReference type="ARBA" id="ARBA00022676"/>
    </source>
</evidence>
<dbReference type="PANTHER" id="PTHR45901">
    <property type="entry name" value="PROTEIN CBG12474"/>
    <property type="match status" value="1"/>
</dbReference>
<evidence type="ECO:0000256" key="20">
    <source>
        <dbReference type="SAM" id="Phobius"/>
    </source>
</evidence>
<comment type="subcellular location">
    <subcellularLocation>
        <location evidence="1">Golgi apparatus membrane</location>
        <topology evidence="1">Single-pass type II membrane protein</topology>
    </subcellularLocation>
</comment>
<dbReference type="PROSITE" id="PS50095">
    <property type="entry name" value="PLAT"/>
    <property type="match status" value="16"/>
</dbReference>
<evidence type="ECO:0000313" key="22">
    <source>
        <dbReference type="EMBL" id="RXN31007.1"/>
    </source>
</evidence>
<evidence type="ECO:0000256" key="7">
    <source>
        <dbReference type="ARBA" id="ARBA00022968"/>
    </source>
</evidence>
<feature type="domain" description="PLAT" evidence="21">
    <location>
        <begin position="1610"/>
        <end position="1735"/>
    </location>
</feature>
<feature type="domain" description="PLAT" evidence="21">
    <location>
        <begin position="1479"/>
        <end position="1597"/>
    </location>
</feature>
<dbReference type="CDD" id="cd23990">
    <property type="entry name" value="GT29_ST8SIA5"/>
    <property type="match status" value="1"/>
</dbReference>
<keyword evidence="9" id="KW-0333">Golgi apparatus</keyword>
<dbReference type="SMART" id="SM00308">
    <property type="entry name" value="LH2"/>
    <property type="match status" value="14"/>
</dbReference>
<dbReference type="InterPro" id="IPR036392">
    <property type="entry name" value="PLAT/LH2_dom_sf"/>
</dbReference>
<protein>
    <recommendedName>
        <fullName evidence="16">Alpha-2,8-sialyltransferase 8E</fullName>
    </recommendedName>
    <alternativeName>
        <fullName evidence="17">Sialyltransferase 8E</fullName>
    </alternativeName>
    <alternativeName>
        <fullName evidence="18">Sialyltransferase St8Sia V</fullName>
    </alternativeName>
</protein>
<evidence type="ECO:0000256" key="2">
    <source>
        <dbReference type="ARBA" id="ARBA00004922"/>
    </source>
</evidence>
<keyword evidence="12" id="KW-1015">Disulfide bond</keyword>
<dbReference type="EMBL" id="QBIY01011532">
    <property type="protein sequence ID" value="RXN31007.1"/>
    <property type="molecule type" value="Genomic_DNA"/>
</dbReference>
<feature type="domain" description="PLAT" evidence="21">
    <location>
        <begin position="1222"/>
        <end position="1352"/>
    </location>
</feature>
<evidence type="ECO:0000256" key="3">
    <source>
        <dbReference type="ARBA" id="ARBA00006003"/>
    </source>
</evidence>
<evidence type="ECO:0000256" key="11">
    <source>
        <dbReference type="ARBA" id="ARBA00023136"/>
    </source>
</evidence>
<keyword evidence="10" id="KW-0443">Lipid metabolism</keyword>
<evidence type="ECO:0000256" key="19">
    <source>
        <dbReference type="PROSITE-ProRule" id="PRU00152"/>
    </source>
</evidence>
<comment type="catalytic activity">
    <reaction evidence="14">
        <text>a ganglioside GQ1c (d18:1(4E)) + CMP-N-acetyl-beta-neuraminate = a ganglioside GP1c (d18:1(4E)) + CMP + H(+)</text>
        <dbReference type="Rhea" id="RHEA:47592"/>
        <dbReference type="ChEBI" id="CHEBI:15378"/>
        <dbReference type="ChEBI" id="CHEBI:57812"/>
        <dbReference type="ChEBI" id="CHEBI:60377"/>
        <dbReference type="ChEBI" id="CHEBI:87791"/>
        <dbReference type="ChEBI" id="CHEBI:87792"/>
    </reaction>
    <physiologicalReaction direction="left-to-right" evidence="14">
        <dbReference type="Rhea" id="RHEA:47593"/>
    </physiologicalReaction>
</comment>
<gene>
    <name evidence="22" type="ORF">ROHU_004851</name>
</gene>
<evidence type="ECO:0000256" key="10">
    <source>
        <dbReference type="ARBA" id="ARBA00023098"/>
    </source>
</evidence>
<evidence type="ECO:0000256" key="5">
    <source>
        <dbReference type="ARBA" id="ARBA00022679"/>
    </source>
</evidence>
<feature type="domain" description="PLAT" evidence="21">
    <location>
        <begin position="2253"/>
        <end position="2376"/>
    </location>
</feature>
<comment type="caution">
    <text evidence="22">The sequence shown here is derived from an EMBL/GenBank/DDBJ whole genome shotgun (WGS) entry which is preliminary data.</text>
</comment>
<evidence type="ECO:0000256" key="1">
    <source>
        <dbReference type="ARBA" id="ARBA00004323"/>
    </source>
</evidence>
<dbReference type="InterPro" id="IPR052970">
    <property type="entry name" value="Inner_ear_hair_cell_LOXHD"/>
</dbReference>
<evidence type="ECO:0000259" key="21">
    <source>
        <dbReference type="PROSITE" id="PS50095"/>
    </source>
</evidence>
<evidence type="ECO:0000256" key="18">
    <source>
        <dbReference type="ARBA" id="ARBA00083168"/>
    </source>
</evidence>
<dbReference type="InterPro" id="IPR001675">
    <property type="entry name" value="Glyco_trans_29"/>
</dbReference>
<feature type="domain" description="PLAT" evidence="21">
    <location>
        <begin position="2122"/>
        <end position="2240"/>
    </location>
</feature>
<dbReference type="Gene3D" id="2.40.180.10">
    <property type="entry name" value="Catalase core domain"/>
    <property type="match status" value="12"/>
</dbReference>
<comment type="function">
    <text evidence="15">Involved in the synthesis of gangliosides GD1c, GT1a, GQ1b, GP1c and GT3 from GD1a, GT1b, GM1b and GD3 respectively.</text>
</comment>
<dbReference type="Gene3D" id="2.60.60.20">
    <property type="entry name" value="PLAT/LH2 domain"/>
    <property type="match status" value="4"/>
</dbReference>
<keyword evidence="11 20" id="KW-0472">Membrane</keyword>
<keyword evidence="8 20" id="KW-1133">Transmembrane helix</keyword>
<evidence type="ECO:0000256" key="9">
    <source>
        <dbReference type="ARBA" id="ARBA00023034"/>
    </source>
</evidence>
<feature type="domain" description="PLAT" evidence="21">
    <location>
        <begin position="2393"/>
        <end position="2509"/>
    </location>
</feature>
<name>A0A498NH00_LABRO</name>
<feature type="domain" description="PLAT" evidence="21">
    <location>
        <begin position="1764"/>
        <end position="1881"/>
    </location>
</feature>
<dbReference type="CDD" id="cd01756">
    <property type="entry name" value="PLAT_repeat"/>
    <property type="match status" value="13"/>
</dbReference>
<keyword evidence="5" id="KW-0808">Transferase</keyword>
<dbReference type="Pfam" id="PF01477">
    <property type="entry name" value="PLAT"/>
    <property type="match status" value="16"/>
</dbReference>
<comment type="similarity">
    <text evidence="3">Belongs to the glycosyltransferase 29 family.</text>
</comment>
<feature type="domain" description="PLAT" evidence="21">
    <location>
        <begin position="697"/>
        <end position="813"/>
    </location>
</feature>
<dbReference type="InterPro" id="IPR038578">
    <property type="entry name" value="GT29-like_sf"/>
</dbReference>
<feature type="domain" description="PLAT" evidence="21">
    <location>
        <begin position="1872"/>
        <end position="1981"/>
    </location>
</feature>
<dbReference type="FunFam" id="3.90.1480.20:FF:000004">
    <property type="entry name" value="alpha-2,8-sialyltransferase 8E isoform X1"/>
    <property type="match status" value="1"/>
</dbReference>
<evidence type="ECO:0000313" key="23">
    <source>
        <dbReference type="Proteomes" id="UP000290572"/>
    </source>
</evidence>
<dbReference type="Gene3D" id="3.90.1480.20">
    <property type="entry name" value="Glycosyl transferase family 29"/>
    <property type="match status" value="1"/>
</dbReference>
<reference evidence="22 23" key="1">
    <citation type="submission" date="2018-03" db="EMBL/GenBank/DDBJ databases">
        <title>Draft genome sequence of Rohu Carp (Labeo rohita).</title>
        <authorList>
            <person name="Das P."/>
            <person name="Kushwaha B."/>
            <person name="Joshi C.G."/>
            <person name="Kumar D."/>
            <person name="Nagpure N.S."/>
            <person name="Sahoo L."/>
            <person name="Das S.P."/>
            <person name="Bit A."/>
            <person name="Patnaik S."/>
            <person name="Meher P.K."/>
            <person name="Jayasankar P."/>
            <person name="Koringa P.G."/>
            <person name="Patel N.V."/>
            <person name="Hinsu A.T."/>
            <person name="Kumar R."/>
            <person name="Pandey M."/>
            <person name="Agarwal S."/>
            <person name="Srivastava S."/>
            <person name="Singh M."/>
            <person name="Iquebal M.A."/>
            <person name="Jaiswal S."/>
            <person name="Angadi U.B."/>
            <person name="Kumar N."/>
            <person name="Raza M."/>
            <person name="Shah T.M."/>
            <person name="Rai A."/>
            <person name="Jena J.K."/>
        </authorList>
    </citation>
    <scope>NUCLEOTIDE SEQUENCE [LARGE SCALE GENOMIC DNA]</scope>
    <source>
        <strain evidence="22">DASCIFA01</strain>
        <tissue evidence="22">Testis</tissue>
    </source>
</reference>
<keyword evidence="7" id="KW-0735">Signal-anchor</keyword>
<organism evidence="22 23">
    <name type="scientific">Labeo rohita</name>
    <name type="common">Indian major carp</name>
    <name type="synonym">Cyprinus rohita</name>
    <dbReference type="NCBI Taxonomy" id="84645"/>
    <lineage>
        <taxon>Eukaryota</taxon>
        <taxon>Metazoa</taxon>
        <taxon>Chordata</taxon>
        <taxon>Craniata</taxon>
        <taxon>Vertebrata</taxon>
        <taxon>Euteleostomi</taxon>
        <taxon>Actinopterygii</taxon>
        <taxon>Neopterygii</taxon>
        <taxon>Teleostei</taxon>
        <taxon>Ostariophysi</taxon>
        <taxon>Cypriniformes</taxon>
        <taxon>Cyprinidae</taxon>
        <taxon>Labeoninae</taxon>
        <taxon>Labeonini</taxon>
        <taxon>Labeo</taxon>
    </lineage>
</organism>
<keyword evidence="4" id="KW-0328">Glycosyltransferase</keyword>
<sequence length="2512" mass="285428">MGYSDPTASRDLLGNRSLCFIFICAFGLVTLLQQILYGKNYIKRCVRQNFQHSEAQSSVVITPCLADILKKKKEKKRYLERSEGTLEYNSTSCKELRQEITDVKVLTMVKTSELFERWRNLQVCKWEQNKEETDNFKMSLSRCCNAPSFLFTTKRNTPSGTKLRYEVDTSGILHISPEIFKMFPDDMPYSKSQFKKCAVIGNGGIIKNSKCGREIDAADFVFRCNIPPISDMYSEDVGSKTDLVTVNPSIITERFQKLEKWRKPFYDVLQNYENSSVVLPAFYNTRNTDVSFRVKYMLDDFESARGVFFFHPQYLLNVQRFWAVQGVRAKRLSSGLMLVTAAMELCEEVHLYGFWAFPMNPAGIFITHHYYDNVKPRPGFHAMPYEIFNFMHMHARGIVHVHTGPCSDDEKKAKKGKKSKVKQVDYAEVYQEELINYHTEESDDQEDEFNKKKVYEVVTVTGDVKGAGTDANVFVTLFGEFGVTPKVHLASKSRTAFEKNKTDVFRIKTHNVGPIKKIRIEHDNTGMSASWFLDRVIVTDMNRPHLRFFYACNNWLSRDEGDGLTVRYLLENKYIASVFTMDAKGSGTDADVYLNIFGEFGDTGERKLASDGKDNFERGNEDKFTIEAPNLGRLRKITIGHNNKGSSAGWGCDKVVIDDMGNKEVYEFPVNAWFDISEGDGKIQRDVLAGATQPMAIVYNVQVMTGDIRGAGTNSKIHFVMHGHKGVKNSGKLFLEGGTFERAQIDIFNVELLELLSPLSRVTIGHDNAGISCGWYCEKVTVYCPFTGLEQVFPCGRWLDEDEGDGLVERELYEMVSLRQKKQKKFPWSLWIFTSEMKGAGTDAQVFLQVYGEKGKSDEMKLESKSDSFEQGQCDKFIIEMPDIGKIRKLRIWHEKRHPFSGWHLGRVTLMKTLTREKYSFVCNRWLDINEDDNEIVRELPATGKLVPEPLPLIKYRVTICTGNVSGSGTDASVYLNIIGELGDTGERLMFMSKNNANKFEKGNHDEFLVEAVTLGQIKRVRIGHDGRGGGCGWFLDKVMIREEGQPEASSIEFPCYRQDYLTNISLCAKAYFKLTCQYKYARICAYVWPDVGYHIAIKTGSINGASSDSKVFVKLYGEKGDTNKMLLVVSDNDLGNYFETGQTDIFTIETFDVGKVNRLLIGHTNEGLRAGWFLDSVQIWVPVHGLQYMFPSHRWLCKDEADGKVEVEIYPSETLEIEKLINYEVTVVTGDVWAGGTNANVFLQIYGEEGKTELIQLKSRSNNFERGTTEIFRIEGLDVGRVYKIRIGHDGSGVGAGWFLEKVDVKRLVMAMEEEEESPGELKEVVRTYSFPCGRWLARDEEDGEILVELRAEDYEDVEENSYEVHVFTGDMLGAGTDAGVYVNIYGEMGDTGERKLRKSNHLNKFERGQEDVFTITGMDLGLLKKLRIRHDNKQANAAWYLDRVEIFDTKDETMYFFPCQRWLAVDEDDGQLGPMSTTFTMRVKTGEKKNAGTDANVYTILYGTTDDTGIINLKASKNHKNKFELGFIDEFTIEAVDIGKLKRIRIGHDNAGVSPGWFLDWVEIDAPSLGQLLRFPCGRWLDKGKDDGAIVRDLYPNELQTVLYTPFVPYEIKIFTSDIFAAGTDADVFIILYGQNGVCTSQKSLCVNKRERRMYFERGAEDMFIVELEDIGDIIEKIRIGHDNRGVNPGWHLDRVEIRRLLRKGKGSETAIFPCEVWLARSEEDGETIRELVPSDIIVEKLSRDGTLKVIETEVDDALEIHTYTVTVTTGEVYKAGTDANVFITLYGDMGDTGERKLSKSENSNKFERGSVDTFTLEAVDLGQVFKIRIRHDNSMLSADWYLDQVEVLDQDTEEVFLFLLIPYHFSVTTGSDRDAGTSSRVYVIIIGKMNKKTERLWLDLEGKNAFLPGSLDYFTCYGTDVGDIKKVELGHDGATPESCWLVEELTVDVPTKAVRYVFPCKCWLAKDRGDGLTARFLDVQDAETVNIPQKVIYEVTVITGDVQHAGTDTQIYMTVFGVYGTSEEMLLPKLEDRFERGQKDTFNLEIEDIAPLRKMRVRIDGSGSRPDWFLDKIELHNLQTDEVALFTYEEWLSRSYGPKRTLICEMPAVIDDEEMVELTTYTVSVKTSDVTAAGTDANVWMIIFGENGDTGTLTLKESNNTNKFERKQTDTFRFADVLSLGELSKVRIWHDNSGLAPGWHLEYVDVHDDILGKKFRFQCDRWLAKNEDDGQIMRELACANNDAVDFDEKTKYEIMVTTADTDDAETKENAWIVLEGKKGRSKEFVMENSTKKKRFLNEGSSDSFVFSSKELGDIASICLGHIPKDGKKVKVEASWLVEEVVVTEKELGNKYIFRCDTAIPLSSKRDEFQTFECTKFIESFTSKAQSLVPVKYELIVITGDEKGAGTDANVFITIFGTNGDSGRRQLTKKFQNLFERGQTNRFILELLDLGDMLRMHVEHDNSGLSPGWLLSRIEITNTANAVTTIFICGKWLDKTKADGRIKRVIYPKY</sequence>
<feature type="domain" description="PLAT" evidence="21">
    <location>
        <begin position="826"/>
        <end position="941"/>
    </location>
</feature>
<feature type="domain" description="PLAT" evidence="21">
    <location>
        <begin position="1994"/>
        <end position="2109"/>
    </location>
</feature>
<evidence type="ECO:0000256" key="6">
    <source>
        <dbReference type="ARBA" id="ARBA00022692"/>
    </source>
</evidence>
<dbReference type="GO" id="GO:0000139">
    <property type="term" value="C:Golgi membrane"/>
    <property type="evidence" value="ECO:0007669"/>
    <property type="project" value="UniProtKB-SubCell"/>
</dbReference>
<feature type="domain" description="PLAT" evidence="21">
    <location>
        <begin position="954"/>
        <end position="1074"/>
    </location>
</feature>
<evidence type="ECO:0000256" key="14">
    <source>
        <dbReference type="ARBA" id="ARBA00050108"/>
    </source>
</evidence>
<dbReference type="GO" id="GO:0006629">
    <property type="term" value="P:lipid metabolic process"/>
    <property type="evidence" value="ECO:0007669"/>
    <property type="project" value="UniProtKB-KW"/>
</dbReference>
<evidence type="ECO:0000256" key="16">
    <source>
        <dbReference type="ARBA" id="ARBA00070573"/>
    </source>
</evidence>
<feature type="domain" description="PLAT" evidence="21">
    <location>
        <begin position="1092"/>
        <end position="1211"/>
    </location>
</feature>
<evidence type="ECO:0000256" key="13">
    <source>
        <dbReference type="ARBA" id="ARBA00023180"/>
    </source>
</evidence>
<feature type="transmembrane region" description="Helical" evidence="20">
    <location>
        <begin position="18"/>
        <end position="37"/>
    </location>
</feature>
<keyword evidence="13" id="KW-0325">Glycoprotein</keyword>
<dbReference type="Pfam" id="PF00777">
    <property type="entry name" value="Glyco_transf_29"/>
    <property type="match status" value="1"/>
</dbReference>